<proteinExistence type="predicted"/>
<dbReference type="Proteomes" id="UP000321926">
    <property type="component" value="Unassembled WGS sequence"/>
</dbReference>
<dbReference type="OrthoDB" id="2247630at2"/>
<gene>
    <name evidence="1" type="ORF">FVR03_16610</name>
</gene>
<dbReference type="GO" id="GO:0004180">
    <property type="term" value="F:carboxypeptidase activity"/>
    <property type="evidence" value="ECO:0007669"/>
    <property type="project" value="UniProtKB-KW"/>
</dbReference>
<dbReference type="RefSeq" id="WP_147922883.1">
    <property type="nucleotide sequence ID" value="NZ_VRTY01000069.1"/>
</dbReference>
<comment type="caution">
    <text evidence="1">The sequence shown here is derived from an EMBL/GenBank/DDBJ whole genome shotgun (WGS) entry which is preliminary data.</text>
</comment>
<keyword evidence="2" id="KW-1185">Reference proteome</keyword>
<dbReference type="Pfam" id="PF13715">
    <property type="entry name" value="CarbopepD_reg_2"/>
    <property type="match status" value="1"/>
</dbReference>
<evidence type="ECO:0000313" key="2">
    <source>
        <dbReference type="Proteomes" id="UP000321926"/>
    </source>
</evidence>
<reference evidence="1 2" key="1">
    <citation type="submission" date="2019-08" db="EMBL/GenBank/DDBJ databases">
        <authorList>
            <person name="Shi S."/>
        </authorList>
    </citation>
    <scope>NUCLEOTIDE SEQUENCE [LARGE SCALE GENOMIC DNA]</scope>
    <source>
        <strain evidence="1 2">GY10130</strain>
    </source>
</reference>
<dbReference type="SUPFAM" id="SSF49464">
    <property type="entry name" value="Carboxypeptidase regulatory domain-like"/>
    <property type="match status" value="1"/>
</dbReference>
<accession>A0A5C8JIK9</accession>
<sequence>MPKRVLLQLFFLLQVLFFSMPLHGQTIIKGTIRSKADNAPIPFVNVGIKQKSVGTVATAEGAFSLKLLPELFDDSLTFSAIGYQEYSVPVKVMLADNAPAIVLNEKVNTLNEVQVTSRKARTRKLGVTSRMPLIMGNVETKGSDDIVELVQLIEVNGRLSDILAAKFYLISNKADSATFRINFYKYHGAGPAQRIVEKSIINRLPLTKGWVAVDLEKYNITLQEDFYLGIEYLPDNPGKEKFLFYYGAVFGGHTYSRNVSLGKWKKTTGGRLSAYVTVRQVRE</sequence>
<dbReference type="Gene3D" id="2.60.40.1120">
    <property type="entry name" value="Carboxypeptidase-like, regulatory domain"/>
    <property type="match status" value="1"/>
</dbReference>
<name>A0A5C8JIK9_9BACT</name>
<keyword evidence="1" id="KW-0378">Hydrolase</keyword>
<dbReference type="InterPro" id="IPR008969">
    <property type="entry name" value="CarboxyPept-like_regulatory"/>
</dbReference>
<dbReference type="AlphaFoldDB" id="A0A5C8JIK9"/>
<evidence type="ECO:0000313" key="1">
    <source>
        <dbReference type="EMBL" id="TXK36846.1"/>
    </source>
</evidence>
<organism evidence="1 2">
    <name type="scientific">Pontibacter qinzhouensis</name>
    <dbReference type="NCBI Taxonomy" id="2603253"/>
    <lineage>
        <taxon>Bacteria</taxon>
        <taxon>Pseudomonadati</taxon>
        <taxon>Bacteroidota</taxon>
        <taxon>Cytophagia</taxon>
        <taxon>Cytophagales</taxon>
        <taxon>Hymenobacteraceae</taxon>
        <taxon>Pontibacter</taxon>
    </lineage>
</organism>
<keyword evidence="1" id="KW-0645">Protease</keyword>
<keyword evidence="1" id="KW-0121">Carboxypeptidase</keyword>
<protein>
    <submittedName>
        <fullName evidence="1">Carboxypeptidase-like regulatory domain-containing protein</fullName>
    </submittedName>
</protein>
<dbReference type="EMBL" id="VRTY01000069">
    <property type="protein sequence ID" value="TXK36846.1"/>
    <property type="molecule type" value="Genomic_DNA"/>
</dbReference>